<keyword evidence="3" id="KW-0520">NAD</keyword>
<name>A0A2J6X394_9CHLR</name>
<dbReference type="FunFam" id="3.40.309.10:FF:000012">
    <property type="entry name" value="Betaine aldehyde dehydrogenase"/>
    <property type="match status" value="1"/>
</dbReference>
<organism evidence="5 6">
    <name type="scientific">Chloroflexus aggregans</name>
    <dbReference type="NCBI Taxonomy" id="152260"/>
    <lineage>
        <taxon>Bacteria</taxon>
        <taxon>Bacillati</taxon>
        <taxon>Chloroflexota</taxon>
        <taxon>Chloroflexia</taxon>
        <taxon>Chloroflexales</taxon>
        <taxon>Chloroflexineae</taxon>
        <taxon>Chloroflexaceae</taxon>
        <taxon>Chloroflexus</taxon>
    </lineage>
</organism>
<dbReference type="Gene3D" id="3.40.309.10">
    <property type="entry name" value="Aldehyde Dehydrogenase, Chain A, domain 2"/>
    <property type="match status" value="1"/>
</dbReference>
<dbReference type="GO" id="GO:0008802">
    <property type="term" value="F:betaine-aldehyde dehydrogenase (NAD+) activity"/>
    <property type="evidence" value="ECO:0007669"/>
    <property type="project" value="UniProtKB-EC"/>
</dbReference>
<evidence type="ECO:0000313" key="6">
    <source>
        <dbReference type="Proteomes" id="UP000243376"/>
    </source>
</evidence>
<dbReference type="CDD" id="cd07093">
    <property type="entry name" value="ALDH_F8_HMSADH"/>
    <property type="match status" value="1"/>
</dbReference>
<feature type="domain" description="Aldehyde dehydrogenase" evidence="4">
    <location>
        <begin position="22"/>
        <end position="480"/>
    </location>
</feature>
<proteinExistence type="inferred from homology"/>
<dbReference type="InterPro" id="IPR016161">
    <property type="entry name" value="Ald_DH/histidinol_DH"/>
</dbReference>
<evidence type="ECO:0000256" key="2">
    <source>
        <dbReference type="ARBA" id="ARBA00023002"/>
    </source>
</evidence>
<protein>
    <submittedName>
        <fullName evidence="5">5-carboxymethyl-2-hydroxymuconate semialdehyde dehydrogenase</fullName>
        <ecNumber evidence="5">1.2.1.8</ecNumber>
    </submittedName>
</protein>
<dbReference type="Proteomes" id="UP000243376">
    <property type="component" value="Unassembled WGS sequence"/>
</dbReference>
<dbReference type="Gene3D" id="3.40.605.10">
    <property type="entry name" value="Aldehyde Dehydrogenase, Chain A, domain 1"/>
    <property type="match status" value="1"/>
</dbReference>
<dbReference type="InterPro" id="IPR015590">
    <property type="entry name" value="Aldehyde_DH_dom"/>
</dbReference>
<dbReference type="EC" id="1.2.1.8" evidence="5"/>
<evidence type="ECO:0000256" key="3">
    <source>
        <dbReference type="ARBA" id="ARBA00023027"/>
    </source>
</evidence>
<comment type="caution">
    <text evidence="5">The sequence shown here is derived from an EMBL/GenBank/DDBJ whole genome shotgun (WGS) entry which is preliminary data.</text>
</comment>
<reference evidence="5 6" key="1">
    <citation type="submission" date="2018-01" db="EMBL/GenBank/DDBJ databases">
        <title>Metagenomic assembled genomes from two thermal pools in the Uzon Caldera, Kamchatka, Russia.</title>
        <authorList>
            <person name="Wilkins L."/>
            <person name="Ettinger C."/>
        </authorList>
    </citation>
    <scope>NUCLEOTIDE SEQUENCE [LARGE SCALE GENOMIC DNA]</scope>
    <source>
        <strain evidence="5">ZAV-02</strain>
    </source>
</reference>
<dbReference type="PANTHER" id="PTHR43720">
    <property type="entry name" value="2-AMINOMUCONIC SEMIALDEHYDE DEHYDROGENASE"/>
    <property type="match status" value="1"/>
</dbReference>
<sequence>MMDYPFFQVQHYIDGQFVDGGPRFEIVYPATNHVIGSAPEAGMAEVDAAVQAAARAFRQWSRTSVAERRLMLKRFAQLIREHEAELAAIETWDVGRPINENRAGYIPRIAANIEFFADFAATHGSEAYPMDNGYINYVLRQPVGVAALIAPWNIPLLQATWKMGPALAFGNTVVLKPAELTPIGTWRLAQLAHEAGLPPGVVNVIHGFGPNSAGEFLTKHPDVKLISFTGETTTGKIIMTAAAATLKRVSFELGGKGANIIFADADLERAVAISLRSSFFNQGEFCLAGPRILVQRPIYETFLERFQAATKRLNVGDPFNPATQVGALIAREHLDRVSGYIEVARTSAARIVLGGGRPELPAPFDQGNFLQPTIIVDVKPQDRVCQEEIFGPVVTVAPFDEEEEAIAIANGVSYGLSAVVQTRDVGRAVRLGAALEAGTIWVNDFFVRDLRVPFGGMKNSGIGREGGHYSLEFYTEAKTICLSNQ</sequence>
<keyword evidence="2 5" id="KW-0560">Oxidoreductase</keyword>
<dbReference type="InterPro" id="IPR016163">
    <property type="entry name" value="Ald_DH_C"/>
</dbReference>
<dbReference type="EMBL" id="PNIQ01000676">
    <property type="protein sequence ID" value="PMP79302.1"/>
    <property type="molecule type" value="Genomic_DNA"/>
</dbReference>
<evidence type="ECO:0000259" key="4">
    <source>
        <dbReference type="Pfam" id="PF00171"/>
    </source>
</evidence>
<dbReference type="Pfam" id="PF00171">
    <property type="entry name" value="Aldedh"/>
    <property type="match status" value="1"/>
</dbReference>
<dbReference type="SUPFAM" id="SSF53720">
    <property type="entry name" value="ALDH-like"/>
    <property type="match status" value="1"/>
</dbReference>
<comment type="similarity">
    <text evidence="1">Belongs to the aldehyde dehydrogenase family.</text>
</comment>
<evidence type="ECO:0000313" key="5">
    <source>
        <dbReference type="EMBL" id="PMP79302.1"/>
    </source>
</evidence>
<dbReference type="AlphaFoldDB" id="A0A2J6X394"/>
<dbReference type="FunFam" id="3.40.605.10:FF:000007">
    <property type="entry name" value="NAD/NADP-dependent betaine aldehyde dehydrogenase"/>
    <property type="match status" value="1"/>
</dbReference>
<accession>A0A2J6X394</accession>
<dbReference type="InterPro" id="IPR016162">
    <property type="entry name" value="Ald_DH_N"/>
</dbReference>
<dbReference type="PANTHER" id="PTHR43720:SF2">
    <property type="entry name" value="2-AMINOMUCONIC SEMIALDEHYDE DEHYDROGENASE"/>
    <property type="match status" value="1"/>
</dbReference>
<evidence type="ECO:0000256" key="1">
    <source>
        <dbReference type="ARBA" id="ARBA00009986"/>
    </source>
</evidence>
<gene>
    <name evidence="5" type="ORF">C0184_10095</name>
</gene>